<protein>
    <submittedName>
        <fullName evidence="7">O-Antigen ligase</fullName>
    </submittedName>
</protein>
<keyword evidence="4 5" id="KW-0472">Membrane</keyword>
<dbReference type="AlphaFoldDB" id="A0A1Y6KZL1"/>
<evidence type="ECO:0000313" key="7">
    <source>
        <dbReference type="EMBL" id="SMY17601.1"/>
    </source>
</evidence>
<feature type="transmembrane region" description="Helical" evidence="5">
    <location>
        <begin position="108"/>
        <end position="126"/>
    </location>
</feature>
<feature type="transmembrane region" description="Helical" evidence="5">
    <location>
        <begin position="351"/>
        <end position="368"/>
    </location>
</feature>
<feature type="transmembrane region" description="Helical" evidence="5">
    <location>
        <begin position="31"/>
        <end position="49"/>
    </location>
</feature>
<name>A0A1Y6KZL1_9GAMM</name>
<evidence type="ECO:0000256" key="5">
    <source>
        <dbReference type="SAM" id="Phobius"/>
    </source>
</evidence>
<feature type="transmembrane region" description="Helical" evidence="5">
    <location>
        <begin position="142"/>
        <end position="162"/>
    </location>
</feature>
<dbReference type="EMBL" id="FYAH01000006">
    <property type="protein sequence ID" value="SMY17601.1"/>
    <property type="molecule type" value="Genomic_DNA"/>
</dbReference>
<dbReference type="InterPro" id="IPR051533">
    <property type="entry name" value="WaaL-like"/>
</dbReference>
<dbReference type="GO" id="GO:0016020">
    <property type="term" value="C:membrane"/>
    <property type="evidence" value="ECO:0007669"/>
    <property type="project" value="UniProtKB-SubCell"/>
</dbReference>
<feature type="transmembrane region" description="Helical" evidence="5">
    <location>
        <begin position="61"/>
        <end position="78"/>
    </location>
</feature>
<feature type="transmembrane region" description="Helical" evidence="5">
    <location>
        <begin position="215"/>
        <end position="233"/>
    </location>
</feature>
<keyword evidence="7" id="KW-0436">Ligase</keyword>
<gene>
    <name evidence="7" type="ORF">PAQU9191_02913</name>
</gene>
<evidence type="ECO:0000259" key="6">
    <source>
        <dbReference type="Pfam" id="PF04932"/>
    </source>
</evidence>
<proteinExistence type="predicted"/>
<dbReference type="Pfam" id="PF04932">
    <property type="entry name" value="Wzy_C"/>
    <property type="match status" value="1"/>
</dbReference>
<evidence type="ECO:0000256" key="1">
    <source>
        <dbReference type="ARBA" id="ARBA00004141"/>
    </source>
</evidence>
<evidence type="ECO:0000256" key="4">
    <source>
        <dbReference type="ARBA" id="ARBA00023136"/>
    </source>
</evidence>
<dbReference type="PANTHER" id="PTHR37422:SF17">
    <property type="entry name" value="O-ANTIGEN LIGASE"/>
    <property type="match status" value="1"/>
</dbReference>
<evidence type="ECO:0000256" key="3">
    <source>
        <dbReference type="ARBA" id="ARBA00022989"/>
    </source>
</evidence>
<feature type="domain" description="O-antigen ligase-related" evidence="6">
    <location>
        <begin position="176"/>
        <end position="330"/>
    </location>
</feature>
<evidence type="ECO:0000313" key="8">
    <source>
        <dbReference type="Proteomes" id="UP000196485"/>
    </source>
</evidence>
<accession>A0A1Y6KZL1</accession>
<reference evidence="8" key="1">
    <citation type="submission" date="2017-06" db="EMBL/GenBank/DDBJ databases">
        <authorList>
            <person name="Rodrigo-Torres L."/>
            <person name="Arahal R. D."/>
            <person name="Lucena T."/>
        </authorList>
    </citation>
    <scope>NUCLEOTIDE SEQUENCE [LARGE SCALE GENOMIC DNA]</scope>
    <source>
        <strain evidence="8">type strain: CECT 9192</strain>
    </source>
</reference>
<keyword evidence="8" id="KW-1185">Reference proteome</keyword>
<comment type="subcellular location">
    <subcellularLocation>
        <location evidence="1">Membrane</location>
        <topology evidence="1">Multi-pass membrane protein</topology>
    </subcellularLocation>
</comment>
<dbReference type="RefSeq" id="WP_159457167.1">
    <property type="nucleotide sequence ID" value="NZ_FYAH01000006.1"/>
</dbReference>
<feature type="transmembrane region" description="Helical" evidence="5">
    <location>
        <begin position="374"/>
        <end position="391"/>
    </location>
</feature>
<dbReference type="PANTHER" id="PTHR37422">
    <property type="entry name" value="TEICHURONIC ACID BIOSYNTHESIS PROTEIN TUAE"/>
    <property type="match status" value="1"/>
</dbReference>
<evidence type="ECO:0000256" key="2">
    <source>
        <dbReference type="ARBA" id="ARBA00022692"/>
    </source>
</evidence>
<organism evidence="7 8">
    <name type="scientific">Photobacterium aquimaris</name>
    <dbReference type="NCBI Taxonomy" id="512643"/>
    <lineage>
        <taxon>Bacteria</taxon>
        <taxon>Pseudomonadati</taxon>
        <taxon>Pseudomonadota</taxon>
        <taxon>Gammaproteobacteria</taxon>
        <taxon>Vibrionales</taxon>
        <taxon>Vibrionaceae</taxon>
        <taxon>Photobacterium</taxon>
    </lineage>
</organism>
<sequence length="395" mass="45019">MLKGKLTLLLTILPFTWMVSGQFVFNNGDKILVILTLISLFTILFNYGLEPFKKNIKNNNYIYMLMILLFISVIYNAIYHSDIINIRSTSCIILYFLFIPSDFITNKILAYSTLIGSICAASFAFWQKNILHLDRAAWQLNAIPYAACCLILMIAAIMIGIIYKEKKEILFTSIVSSLISFYALILCDTRGVLVAVFAIFLYLLFYVLSTKTSVNLKITIITVLVVITTIGVYSTRERLIHDTIQGFTQYEQGNDISNTGSRITMWKAGLLLIPQKPITGFGNNFEPAMTKLYQEKKIGAQIYNLKLLHFHNQFIDITVKYGVIGLLLLVLFLLFPFYLISQKQYSKESKLAILLLTLGVVISGLTDVPLEHKQVFVLYVVFIYVFLKKPYQIKA</sequence>
<keyword evidence="2 5" id="KW-0812">Transmembrane</keyword>
<feature type="transmembrane region" description="Helical" evidence="5">
    <location>
        <begin position="84"/>
        <end position="101"/>
    </location>
</feature>
<dbReference type="InterPro" id="IPR007016">
    <property type="entry name" value="O-antigen_ligase-rel_domated"/>
</dbReference>
<feature type="transmembrane region" description="Helical" evidence="5">
    <location>
        <begin position="169"/>
        <end position="185"/>
    </location>
</feature>
<dbReference type="Proteomes" id="UP000196485">
    <property type="component" value="Unassembled WGS sequence"/>
</dbReference>
<feature type="transmembrane region" description="Helical" evidence="5">
    <location>
        <begin position="321"/>
        <end position="339"/>
    </location>
</feature>
<feature type="transmembrane region" description="Helical" evidence="5">
    <location>
        <begin position="191"/>
        <end position="208"/>
    </location>
</feature>
<keyword evidence="3 5" id="KW-1133">Transmembrane helix</keyword>
<dbReference type="GO" id="GO:0016874">
    <property type="term" value="F:ligase activity"/>
    <property type="evidence" value="ECO:0007669"/>
    <property type="project" value="UniProtKB-KW"/>
</dbReference>